<evidence type="ECO:0000313" key="3">
    <source>
        <dbReference type="Proteomes" id="UP000022447"/>
    </source>
</evidence>
<sequence>MSTYDQLRHFADSWMLIAMFLFFAGVCIRAYLPRMREAHAEAASVVFRNEEPVDAASPAADHPERQEP</sequence>
<keyword evidence="1" id="KW-0472">Membrane</keyword>
<dbReference type="eggNOG" id="COG4736">
    <property type="taxonomic scope" value="Bacteria"/>
</dbReference>
<keyword evidence="1" id="KW-0812">Transmembrane</keyword>
<comment type="caution">
    <text evidence="2">The sequence shown here is derived from an EMBL/GenBank/DDBJ whole genome shotgun (WGS) entry which is preliminary data.</text>
</comment>
<dbReference type="AlphaFoldDB" id="X7EI87"/>
<dbReference type="InterPro" id="IPR008621">
    <property type="entry name" value="Cbb3-typ_cyt_oxidase_comp"/>
</dbReference>
<dbReference type="STRING" id="1449350.OCH239_11585"/>
<dbReference type="Pfam" id="PF05545">
    <property type="entry name" value="FixQ"/>
    <property type="match status" value="1"/>
</dbReference>
<proteinExistence type="predicted"/>
<evidence type="ECO:0000313" key="2">
    <source>
        <dbReference type="EMBL" id="ETX15819.1"/>
    </source>
</evidence>
<dbReference type="CDD" id="cd01324">
    <property type="entry name" value="cbb3_Oxidase_CcoQ"/>
    <property type="match status" value="1"/>
</dbReference>
<gene>
    <name evidence="2" type="ORF">OCH239_11585</name>
</gene>
<protein>
    <submittedName>
        <fullName evidence="2">Cytochrome oxidase</fullName>
    </submittedName>
</protein>
<dbReference type="OrthoDB" id="9801588at2"/>
<keyword evidence="3" id="KW-1185">Reference proteome</keyword>
<feature type="transmembrane region" description="Helical" evidence="1">
    <location>
        <begin position="14"/>
        <end position="32"/>
    </location>
</feature>
<keyword evidence="1" id="KW-1133">Transmembrane helix</keyword>
<dbReference type="Proteomes" id="UP000022447">
    <property type="component" value="Unassembled WGS sequence"/>
</dbReference>
<dbReference type="RefSeq" id="WP_037259332.1">
    <property type="nucleotide sequence ID" value="NZ_JALZ01000003.1"/>
</dbReference>
<organism evidence="2 3">
    <name type="scientific">Roseivivax halodurans JCM 10272</name>
    <dbReference type="NCBI Taxonomy" id="1449350"/>
    <lineage>
        <taxon>Bacteria</taxon>
        <taxon>Pseudomonadati</taxon>
        <taxon>Pseudomonadota</taxon>
        <taxon>Alphaproteobacteria</taxon>
        <taxon>Rhodobacterales</taxon>
        <taxon>Roseobacteraceae</taxon>
        <taxon>Roseivivax</taxon>
    </lineage>
</organism>
<dbReference type="EMBL" id="JALZ01000003">
    <property type="protein sequence ID" value="ETX15819.1"/>
    <property type="molecule type" value="Genomic_DNA"/>
</dbReference>
<name>X7EI87_9RHOB</name>
<accession>X7EI87</accession>
<evidence type="ECO:0000256" key="1">
    <source>
        <dbReference type="SAM" id="Phobius"/>
    </source>
</evidence>
<reference evidence="2 3" key="1">
    <citation type="submission" date="2014-01" db="EMBL/GenBank/DDBJ databases">
        <title>Roseivivax halodurans JCM 10272 Genome Sequencing.</title>
        <authorList>
            <person name="Lai Q."/>
            <person name="Li G."/>
            <person name="Shao Z."/>
        </authorList>
    </citation>
    <scope>NUCLEOTIDE SEQUENCE [LARGE SCALE GENOMIC DNA]</scope>
    <source>
        <strain evidence="2 3">JCM 10272</strain>
    </source>
</reference>